<comment type="cofactor">
    <cofactor evidence="2 9">
        <name>NAD(+)</name>
        <dbReference type="ChEBI" id="CHEBI:57540"/>
    </cofactor>
</comment>
<dbReference type="Proteomes" id="UP000175669">
    <property type="component" value="Unassembled WGS sequence"/>
</dbReference>
<comment type="caution">
    <text evidence="11">The sequence shown here is derived from an EMBL/GenBank/DDBJ whole genome shotgun (WGS) entry which is preliminary data.</text>
</comment>
<feature type="domain" description="NAD(P)-binding" evidence="10">
    <location>
        <begin position="4"/>
        <end position="324"/>
    </location>
</feature>
<dbReference type="InterPro" id="IPR016040">
    <property type="entry name" value="NAD(P)-bd_dom"/>
</dbReference>
<evidence type="ECO:0000256" key="3">
    <source>
        <dbReference type="ARBA" id="ARBA00004947"/>
    </source>
</evidence>
<comment type="catalytic activity">
    <reaction evidence="1 9">
        <text>UDP-alpha-D-glucose = UDP-alpha-D-galactose</text>
        <dbReference type="Rhea" id="RHEA:22168"/>
        <dbReference type="ChEBI" id="CHEBI:58885"/>
        <dbReference type="ChEBI" id="CHEBI:66914"/>
        <dbReference type="EC" id="5.1.3.2"/>
    </reaction>
</comment>
<evidence type="ECO:0000256" key="4">
    <source>
        <dbReference type="ARBA" id="ARBA00007637"/>
    </source>
</evidence>
<proteinExistence type="inferred from homology"/>
<dbReference type="Gene3D" id="3.40.50.720">
    <property type="entry name" value="NAD(P)-binding Rossmann-like Domain"/>
    <property type="match status" value="1"/>
</dbReference>
<reference evidence="12" key="1">
    <citation type="submission" date="2016-07" db="EMBL/GenBank/DDBJ databases">
        <authorList>
            <person name="Florea S."/>
            <person name="Webb J.S."/>
            <person name="Jaromczyk J."/>
            <person name="Schardl C.L."/>
        </authorList>
    </citation>
    <scope>NUCLEOTIDE SEQUENCE [LARGE SCALE GENOMIC DNA]</scope>
    <source>
        <strain evidence="12">KCTC 42131</strain>
    </source>
</reference>
<keyword evidence="12" id="KW-1185">Reference proteome</keyword>
<gene>
    <name evidence="11" type="ORF">PHACT_00150</name>
</gene>
<evidence type="ECO:0000256" key="2">
    <source>
        <dbReference type="ARBA" id="ARBA00001911"/>
    </source>
</evidence>
<evidence type="ECO:0000259" key="10">
    <source>
        <dbReference type="Pfam" id="PF16363"/>
    </source>
</evidence>
<evidence type="ECO:0000256" key="1">
    <source>
        <dbReference type="ARBA" id="ARBA00000083"/>
    </source>
</evidence>
<protein>
    <recommendedName>
        <fullName evidence="6 9">UDP-glucose 4-epimerase</fullName>
        <ecNumber evidence="5 9">5.1.3.2</ecNumber>
    </recommendedName>
</protein>
<dbReference type="NCBIfam" id="TIGR01179">
    <property type="entry name" value="galE"/>
    <property type="match status" value="1"/>
</dbReference>
<evidence type="ECO:0000256" key="7">
    <source>
        <dbReference type="ARBA" id="ARBA00023027"/>
    </source>
</evidence>
<dbReference type="NCBIfam" id="NF007956">
    <property type="entry name" value="PRK10675.1"/>
    <property type="match status" value="1"/>
</dbReference>
<dbReference type="SUPFAM" id="SSF51735">
    <property type="entry name" value="NAD(P)-binding Rossmann-fold domains"/>
    <property type="match status" value="1"/>
</dbReference>
<dbReference type="Pfam" id="PF16363">
    <property type="entry name" value="GDP_Man_Dehyd"/>
    <property type="match status" value="1"/>
</dbReference>
<name>A0A1E8CH54_9GAMM</name>
<dbReference type="STRING" id="1524254.PHACT_00150"/>
<dbReference type="PANTHER" id="PTHR43725:SF47">
    <property type="entry name" value="UDP-GLUCOSE 4-EPIMERASE"/>
    <property type="match status" value="1"/>
</dbReference>
<dbReference type="EC" id="5.1.3.2" evidence="5 9"/>
<dbReference type="GO" id="GO:0003978">
    <property type="term" value="F:UDP-glucose 4-epimerase activity"/>
    <property type="evidence" value="ECO:0007669"/>
    <property type="project" value="UniProtKB-UniRule"/>
</dbReference>
<dbReference type="AlphaFoldDB" id="A0A1E8CH54"/>
<dbReference type="InterPro" id="IPR036291">
    <property type="entry name" value="NAD(P)-bd_dom_sf"/>
</dbReference>
<dbReference type="Gene3D" id="3.90.25.10">
    <property type="entry name" value="UDP-galactose 4-epimerase, domain 1"/>
    <property type="match status" value="1"/>
</dbReference>
<keyword evidence="7 9" id="KW-0520">NAD</keyword>
<dbReference type="GO" id="GO:0005829">
    <property type="term" value="C:cytosol"/>
    <property type="evidence" value="ECO:0007669"/>
    <property type="project" value="TreeGrafter"/>
</dbReference>
<dbReference type="EMBL" id="MASR01000001">
    <property type="protein sequence ID" value="OFE11761.1"/>
    <property type="molecule type" value="Genomic_DNA"/>
</dbReference>
<keyword evidence="8 9" id="KW-0413">Isomerase</keyword>
<accession>A0A1E8CH54</accession>
<organism evidence="11 12">
    <name type="scientific">Pseudohongiella acticola</name>
    <dbReference type="NCBI Taxonomy" id="1524254"/>
    <lineage>
        <taxon>Bacteria</taxon>
        <taxon>Pseudomonadati</taxon>
        <taxon>Pseudomonadota</taxon>
        <taxon>Gammaproteobacteria</taxon>
        <taxon>Pseudomonadales</taxon>
        <taxon>Pseudohongiellaceae</taxon>
        <taxon>Pseudohongiella</taxon>
    </lineage>
</organism>
<evidence type="ECO:0000256" key="6">
    <source>
        <dbReference type="ARBA" id="ARBA00018569"/>
    </source>
</evidence>
<evidence type="ECO:0000313" key="11">
    <source>
        <dbReference type="EMBL" id="OFE11761.1"/>
    </source>
</evidence>
<comment type="similarity">
    <text evidence="4 9">Belongs to the NAD(P)-dependent epimerase/dehydratase family.</text>
</comment>
<comment type="pathway">
    <text evidence="3 9">Carbohydrate metabolism; galactose metabolism.</text>
</comment>
<dbReference type="RefSeq" id="WP_070115387.1">
    <property type="nucleotide sequence ID" value="NZ_MASR01000001.1"/>
</dbReference>
<evidence type="ECO:0000256" key="8">
    <source>
        <dbReference type="ARBA" id="ARBA00023235"/>
    </source>
</evidence>
<dbReference type="CDD" id="cd05247">
    <property type="entry name" value="UDP_G4E_1_SDR_e"/>
    <property type="match status" value="1"/>
</dbReference>
<comment type="subunit">
    <text evidence="9">Homodimer.</text>
</comment>
<keyword evidence="9" id="KW-0119">Carbohydrate metabolism</keyword>
<dbReference type="PANTHER" id="PTHR43725">
    <property type="entry name" value="UDP-GLUCOSE 4-EPIMERASE"/>
    <property type="match status" value="1"/>
</dbReference>
<dbReference type="PRINTS" id="PR01713">
    <property type="entry name" value="NUCEPIMERASE"/>
</dbReference>
<evidence type="ECO:0000313" key="12">
    <source>
        <dbReference type="Proteomes" id="UP000175669"/>
    </source>
</evidence>
<dbReference type="OrthoDB" id="9803010at2"/>
<dbReference type="UniPathway" id="UPA00214"/>
<evidence type="ECO:0000256" key="9">
    <source>
        <dbReference type="RuleBase" id="RU366046"/>
    </source>
</evidence>
<dbReference type="GO" id="GO:0006012">
    <property type="term" value="P:galactose metabolic process"/>
    <property type="evidence" value="ECO:0007669"/>
    <property type="project" value="UniProtKB-UniPathway"/>
</dbReference>
<evidence type="ECO:0000256" key="5">
    <source>
        <dbReference type="ARBA" id="ARBA00013189"/>
    </source>
</evidence>
<sequence length="336" mass="36998">MIVLVTGGLGYIGSHACVALLEAGYDVVVLDNLATGKEEVVTRIEKITGRRLVLVIGDIRDRSILNKVFDNHDIGAVLHFAGLKSPSESLLMPLAYFDCNVTGSITLLEEMQKRDIKTLVFSSSATVYGLPEEMPVTESCRAESPTNPYGKSKLMVEQVLRDLTATESEWRVACLRYFNPVSAHRSGLLGEDPVTAPNNLMPYVTRVAAGRLSELTVFGDDYPTSDGTGVRDYIHVQDLAEGHVATLRYLTSAEGFSVFNLGTGRGISVLELIRKFEEVSGKPIPYTVGPRRQGDVAECWADPAKAQRLMGWQALLTIDDMCRDAWQWEQNCQSHV</sequence>
<dbReference type="InterPro" id="IPR005886">
    <property type="entry name" value="UDP_G4E"/>
</dbReference>